<proteinExistence type="inferred from homology"/>
<keyword evidence="7 9" id="KW-1133">Transmembrane helix</keyword>
<keyword evidence="4 9" id="KW-0812">Transmembrane</keyword>
<dbReference type="EMBL" id="VJON01000030">
    <property type="protein sequence ID" value="TSE33229.1"/>
    <property type="molecule type" value="Genomic_DNA"/>
</dbReference>
<sequence>MAKASSRGMLTWLGLAFAIVLLDQFTKTLIVGFYRLGEVTPVTSFFNIVRVHNPGAAFSFLANAGGWQRWLFTAIGLAVAVFIVWMLRSHAHQRLFAFSLACLLGGALGNVIDRLLRGYVVDMLDFHFRWLAPLFAGGHFPSFNVADTAITIGAIGLILDEFWRVRRSR</sequence>
<evidence type="ECO:0000256" key="3">
    <source>
        <dbReference type="ARBA" id="ARBA00022670"/>
    </source>
</evidence>
<dbReference type="PRINTS" id="PR00781">
    <property type="entry name" value="LIPOSIGPTASE"/>
</dbReference>
<evidence type="ECO:0000313" key="12">
    <source>
        <dbReference type="EMBL" id="TSE33229.1"/>
    </source>
</evidence>
<dbReference type="RefSeq" id="WP_144328747.1">
    <property type="nucleotide sequence ID" value="NZ_VJON01000030.1"/>
</dbReference>
<reference evidence="12 13" key="1">
    <citation type="submission" date="2019-07" db="EMBL/GenBank/DDBJ databases">
        <title>Tepidimonas charontis SPSP-6 draft genome.</title>
        <authorList>
            <person name="Da Costa M.S."/>
            <person name="Froufe H.J.C."/>
            <person name="Egas C."/>
            <person name="Albuquerque L."/>
        </authorList>
    </citation>
    <scope>NUCLEOTIDE SEQUENCE [LARGE SCALE GENOMIC DNA]</scope>
    <source>
        <strain evidence="12 13">SPSP-6</strain>
    </source>
</reference>
<dbReference type="GO" id="GO:0006508">
    <property type="term" value="P:proteolysis"/>
    <property type="evidence" value="ECO:0007669"/>
    <property type="project" value="UniProtKB-KW"/>
</dbReference>
<evidence type="ECO:0000256" key="9">
    <source>
        <dbReference type="HAMAP-Rule" id="MF_00161"/>
    </source>
</evidence>
<name>A0A554XBS6_9BURK</name>
<keyword evidence="12" id="KW-0449">Lipoprotein</keyword>
<keyword evidence="2 9" id="KW-1003">Cell membrane</keyword>
<evidence type="ECO:0000256" key="7">
    <source>
        <dbReference type="ARBA" id="ARBA00022989"/>
    </source>
</evidence>
<protein>
    <recommendedName>
        <fullName evidence="9">Lipoprotein signal peptidase</fullName>
        <ecNumber evidence="9">3.4.23.36</ecNumber>
    </recommendedName>
    <alternativeName>
        <fullName evidence="9">Prolipoprotein signal peptidase</fullName>
    </alternativeName>
    <alternativeName>
        <fullName evidence="9">Signal peptidase II</fullName>
        <shortName evidence="9">SPase II</shortName>
    </alternativeName>
</protein>
<evidence type="ECO:0000256" key="5">
    <source>
        <dbReference type="ARBA" id="ARBA00022750"/>
    </source>
</evidence>
<dbReference type="EC" id="3.4.23.36" evidence="9"/>
<feature type="transmembrane region" description="Helical" evidence="9">
    <location>
        <begin position="70"/>
        <end position="88"/>
    </location>
</feature>
<dbReference type="InterPro" id="IPR001872">
    <property type="entry name" value="Peptidase_A8"/>
</dbReference>
<evidence type="ECO:0000256" key="1">
    <source>
        <dbReference type="ARBA" id="ARBA00006139"/>
    </source>
</evidence>
<dbReference type="PROSITE" id="PS00855">
    <property type="entry name" value="SPASE_II"/>
    <property type="match status" value="1"/>
</dbReference>
<keyword evidence="5 9" id="KW-0064">Aspartyl protease</keyword>
<comment type="caution">
    <text evidence="9">Lacks conserved residue(s) required for the propagation of feature annotation.</text>
</comment>
<keyword evidence="8 9" id="KW-0472">Membrane</keyword>
<dbReference type="NCBIfam" id="TIGR00077">
    <property type="entry name" value="lspA"/>
    <property type="match status" value="1"/>
</dbReference>
<keyword evidence="3 9" id="KW-0645">Protease</keyword>
<dbReference type="PANTHER" id="PTHR33695">
    <property type="entry name" value="LIPOPROTEIN SIGNAL PEPTIDASE"/>
    <property type="match status" value="1"/>
</dbReference>
<dbReference type="GO" id="GO:0004190">
    <property type="term" value="F:aspartic-type endopeptidase activity"/>
    <property type="evidence" value="ECO:0007669"/>
    <property type="project" value="UniProtKB-UniRule"/>
</dbReference>
<organism evidence="12 13">
    <name type="scientific">Tepidimonas charontis</name>
    <dbReference type="NCBI Taxonomy" id="2267262"/>
    <lineage>
        <taxon>Bacteria</taxon>
        <taxon>Pseudomonadati</taxon>
        <taxon>Pseudomonadota</taxon>
        <taxon>Betaproteobacteria</taxon>
        <taxon>Burkholderiales</taxon>
        <taxon>Tepidimonas</taxon>
    </lineage>
</organism>
<accession>A0A554XBS6</accession>
<comment type="catalytic activity">
    <reaction evidence="9 10">
        <text>Release of signal peptides from bacterial membrane prolipoproteins. Hydrolyzes -Xaa-Yaa-Zaa-|-(S,diacylglyceryl)Cys-, in which Xaa is hydrophobic (preferably Leu), and Yaa (Ala or Ser) and Zaa (Gly or Ala) have small, neutral side chains.</text>
        <dbReference type="EC" id="3.4.23.36"/>
    </reaction>
</comment>
<evidence type="ECO:0000256" key="4">
    <source>
        <dbReference type="ARBA" id="ARBA00022692"/>
    </source>
</evidence>
<dbReference type="Proteomes" id="UP000318294">
    <property type="component" value="Unassembled WGS sequence"/>
</dbReference>
<dbReference type="UniPathway" id="UPA00665"/>
<dbReference type="AlphaFoldDB" id="A0A554XBS6"/>
<evidence type="ECO:0000256" key="8">
    <source>
        <dbReference type="ARBA" id="ARBA00023136"/>
    </source>
</evidence>
<comment type="similarity">
    <text evidence="1 9 11">Belongs to the peptidase A8 family.</text>
</comment>
<comment type="caution">
    <text evidence="12">The sequence shown here is derived from an EMBL/GenBank/DDBJ whole genome shotgun (WGS) entry which is preliminary data.</text>
</comment>
<feature type="active site" evidence="9">
    <location>
        <position position="122"/>
    </location>
</feature>
<evidence type="ECO:0000313" key="13">
    <source>
        <dbReference type="Proteomes" id="UP000318294"/>
    </source>
</evidence>
<dbReference type="PANTHER" id="PTHR33695:SF1">
    <property type="entry name" value="LIPOPROTEIN SIGNAL PEPTIDASE"/>
    <property type="match status" value="1"/>
</dbReference>
<evidence type="ECO:0000256" key="2">
    <source>
        <dbReference type="ARBA" id="ARBA00022475"/>
    </source>
</evidence>
<dbReference type="HAMAP" id="MF_00161">
    <property type="entry name" value="LspA"/>
    <property type="match status" value="1"/>
</dbReference>
<comment type="function">
    <text evidence="9 10">This protein specifically catalyzes the removal of signal peptides from prolipoproteins.</text>
</comment>
<feature type="transmembrane region" description="Helical" evidence="9">
    <location>
        <begin position="95"/>
        <end position="112"/>
    </location>
</feature>
<keyword evidence="13" id="KW-1185">Reference proteome</keyword>
<dbReference type="OrthoDB" id="9810259at2"/>
<feature type="transmembrane region" description="Helical" evidence="9">
    <location>
        <begin position="132"/>
        <end position="159"/>
    </location>
</feature>
<evidence type="ECO:0000256" key="6">
    <source>
        <dbReference type="ARBA" id="ARBA00022801"/>
    </source>
</evidence>
<evidence type="ECO:0000256" key="11">
    <source>
        <dbReference type="RuleBase" id="RU004181"/>
    </source>
</evidence>
<gene>
    <name evidence="9 12" type="primary">lspA</name>
    <name evidence="12" type="ORF">Tchar_01818</name>
</gene>
<dbReference type="GO" id="GO:0005886">
    <property type="term" value="C:plasma membrane"/>
    <property type="evidence" value="ECO:0007669"/>
    <property type="project" value="UniProtKB-SubCell"/>
</dbReference>
<keyword evidence="6 9" id="KW-0378">Hydrolase</keyword>
<evidence type="ECO:0000256" key="10">
    <source>
        <dbReference type="RuleBase" id="RU000594"/>
    </source>
</evidence>
<feature type="active site" evidence="9">
    <location>
        <position position="147"/>
    </location>
</feature>
<comment type="pathway">
    <text evidence="9">Protein modification; lipoprotein biosynthesis (signal peptide cleavage).</text>
</comment>
<comment type="subcellular location">
    <subcellularLocation>
        <location evidence="9">Cell membrane</location>
        <topology evidence="9">Multi-pass membrane protein</topology>
    </subcellularLocation>
</comment>
<dbReference type="Pfam" id="PF01252">
    <property type="entry name" value="Peptidase_A8"/>
    <property type="match status" value="1"/>
</dbReference>